<sequence>MKTLMRALLKLFGWKQVGELPDFKKCVIIFAPHTSNWDFVFMLMVRFCFKMDVAFLGKHTLFKPPLGWFFKWLGGIPVERSSKNNVVKQVVAEIQSRDRVQLALAPEGTRSKKPYWKSGFYHIAVQAQVPIVLSFLDSKTKTIGIGDFIHPTGDIKQDMDKIRDFYKDKLGIKPEFASDIQIEESPKS</sequence>
<keyword evidence="6" id="KW-1185">Reference proteome</keyword>
<gene>
    <name evidence="5" type="ORF">DL796_10050</name>
</gene>
<name>A0A318D0C1_9GAMM</name>
<dbReference type="EMBL" id="QICH01000003">
    <property type="protein sequence ID" value="PXF62662.1"/>
    <property type="molecule type" value="Genomic_DNA"/>
</dbReference>
<feature type="domain" description="Phospholipid/glycerol acyltransferase" evidence="4">
    <location>
        <begin position="27"/>
        <end position="136"/>
    </location>
</feature>
<evidence type="ECO:0000259" key="4">
    <source>
        <dbReference type="SMART" id="SM00563"/>
    </source>
</evidence>
<keyword evidence="3 5" id="KW-0012">Acyltransferase</keyword>
<accession>A0A318D0C1</accession>
<dbReference type="RefSeq" id="WP_110201571.1">
    <property type="nucleotide sequence ID" value="NZ_QICH01000003.1"/>
</dbReference>
<evidence type="ECO:0000313" key="5">
    <source>
        <dbReference type="EMBL" id="PXF62662.1"/>
    </source>
</evidence>
<evidence type="ECO:0000313" key="6">
    <source>
        <dbReference type="Proteomes" id="UP000247689"/>
    </source>
</evidence>
<evidence type="ECO:0000256" key="3">
    <source>
        <dbReference type="ARBA" id="ARBA00023315"/>
    </source>
</evidence>
<protein>
    <submittedName>
        <fullName evidence="5">Acyltransferase</fullName>
    </submittedName>
</protein>
<dbReference type="CDD" id="cd07988">
    <property type="entry name" value="LPLAT_ABO13168-like"/>
    <property type="match status" value="1"/>
</dbReference>
<dbReference type="GO" id="GO:0006654">
    <property type="term" value="P:phosphatidic acid biosynthetic process"/>
    <property type="evidence" value="ECO:0007669"/>
    <property type="project" value="TreeGrafter"/>
</dbReference>
<dbReference type="PANTHER" id="PTHR10434">
    <property type="entry name" value="1-ACYL-SN-GLYCEROL-3-PHOSPHATE ACYLTRANSFERASE"/>
    <property type="match status" value="1"/>
</dbReference>
<dbReference type="PANTHER" id="PTHR10434:SF9">
    <property type="entry name" value="PHOSPHOLIPID_GLYCEROL ACYLTRANSFERASE DOMAIN-CONTAINING PROTEIN"/>
    <property type="match status" value="1"/>
</dbReference>
<evidence type="ECO:0000256" key="1">
    <source>
        <dbReference type="ARBA" id="ARBA00005189"/>
    </source>
</evidence>
<evidence type="ECO:0000256" key="2">
    <source>
        <dbReference type="ARBA" id="ARBA00022679"/>
    </source>
</evidence>
<dbReference type="AlphaFoldDB" id="A0A318D0C1"/>
<dbReference type="Proteomes" id="UP000247689">
    <property type="component" value="Unassembled WGS sequence"/>
</dbReference>
<proteinExistence type="predicted"/>
<dbReference type="SMART" id="SM00563">
    <property type="entry name" value="PlsC"/>
    <property type="match status" value="1"/>
</dbReference>
<dbReference type="SUPFAM" id="SSF69593">
    <property type="entry name" value="Glycerol-3-phosphate (1)-acyltransferase"/>
    <property type="match status" value="1"/>
</dbReference>
<dbReference type="OrthoDB" id="9796839at2"/>
<comment type="pathway">
    <text evidence="1">Lipid metabolism.</text>
</comment>
<dbReference type="GO" id="GO:0003841">
    <property type="term" value="F:1-acylglycerol-3-phosphate O-acyltransferase activity"/>
    <property type="evidence" value="ECO:0007669"/>
    <property type="project" value="TreeGrafter"/>
</dbReference>
<comment type="caution">
    <text evidence="5">The sequence shown here is derived from an EMBL/GenBank/DDBJ whole genome shotgun (WGS) entry which is preliminary data.</text>
</comment>
<keyword evidence="2 5" id="KW-0808">Transferase</keyword>
<dbReference type="Pfam" id="PF01553">
    <property type="entry name" value="Acyltransferase"/>
    <property type="match status" value="1"/>
</dbReference>
<organism evidence="5 6">
    <name type="scientific">Kangiella spongicola</name>
    <dbReference type="NCBI Taxonomy" id="796379"/>
    <lineage>
        <taxon>Bacteria</taxon>
        <taxon>Pseudomonadati</taxon>
        <taxon>Pseudomonadota</taxon>
        <taxon>Gammaproteobacteria</taxon>
        <taxon>Kangiellales</taxon>
        <taxon>Kangiellaceae</taxon>
        <taxon>Kangiella</taxon>
    </lineage>
</organism>
<dbReference type="InterPro" id="IPR002123">
    <property type="entry name" value="Plipid/glycerol_acylTrfase"/>
</dbReference>
<reference evidence="5 6" key="1">
    <citation type="submission" date="2018-05" db="EMBL/GenBank/DDBJ databases">
        <title>Kangiella spongicola genome sequence.</title>
        <authorList>
            <person name="Maclea K.S."/>
            <person name="Goen A.E."/>
            <person name="Kelley C."/>
            <person name="Underriner A."/>
            <person name="Silverwood T."/>
            <person name="Trachtenberg A.M."/>
        </authorList>
    </citation>
    <scope>NUCLEOTIDE SEQUENCE [LARGE SCALE GENOMIC DNA]</scope>
    <source>
        <strain evidence="5 6">ATCC BAA-2076</strain>
    </source>
</reference>